<gene>
    <name evidence="1" type="ORF">AWC08_04475</name>
</gene>
<sequence length="150" mass="17218">MTTPQVWVSTTFARIEYDGQSPGEHWELVGTINTNQERDFYTYIQILLGLRQTTRGRPEFYLDGDPVSSWVQATHRMPFWVAIDPWGEMRPHIHGARPTYFVSTGQAVVTQLTRRAPEPHPGLAVKPVKVPIRLKRTNGEVFAKWEKTDA</sequence>
<evidence type="ECO:0000313" key="2">
    <source>
        <dbReference type="Proteomes" id="UP000193928"/>
    </source>
</evidence>
<evidence type="ECO:0000313" key="1">
    <source>
        <dbReference type="EMBL" id="ORV71831.1"/>
    </source>
</evidence>
<dbReference type="EMBL" id="LQOY01000216">
    <property type="protein sequence ID" value="ORV71831.1"/>
    <property type="molecule type" value="Genomic_DNA"/>
</dbReference>
<name>A0A1X1VS18_MYCGO</name>
<organism evidence="1 2">
    <name type="scientific">Mycobacterium gordonae</name>
    <dbReference type="NCBI Taxonomy" id="1778"/>
    <lineage>
        <taxon>Bacteria</taxon>
        <taxon>Bacillati</taxon>
        <taxon>Actinomycetota</taxon>
        <taxon>Actinomycetes</taxon>
        <taxon>Mycobacteriales</taxon>
        <taxon>Mycobacteriaceae</taxon>
        <taxon>Mycobacterium</taxon>
    </lineage>
</organism>
<protein>
    <submittedName>
        <fullName evidence="1">Uncharacterized protein</fullName>
    </submittedName>
</protein>
<accession>A0A1X1VS18</accession>
<keyword evidence="2" id="KW-1185">Reference proteome</keyword>
<reference evidence="1 2" key="1">
    <citation type="submission" date="2016-01" db="EMBL/GenBank/DDBJ databases">
        <title>The new phylogeny of the genus Mycobacterium.</title>
        <authorList>
            <person name="Tarcisio F."/>
            <person name="Conor M."/>
            <person name="Antonella G."/>
            <person name="Elisabetta G."/>
            <person name="Giulia F.S."/>
            <person name="Sara T."/>
            <person name="Anna F."/>
            <person name="Clotilde B."/>
            <person name="Roberto B."/>
            <person name="Veronica D.S."/>
            <person name="Fabio R."/>
            <person name="Monica P."/>
            <person name="Olivier J."/>
            <person name="Enrico T."/>
            <person name="Nicola S."/>
        </authorList>
    </citation>
    <scope>NUCLEOTIDE SEQUENCE [LARGE SCALE GENOMIC DNA]</scope>
    <source>
        <strain evidence="1 2">DSM 44160</strain>
    </source>
</reference>
<dbReference type="Proteomes" id="UP000193928">
    <property type="component" value="Unassembled WGS sequence"/>
</dbReference>
<comment type="caution">
    <text evidence="1">The sequence shown here is derived from an EMBL/GenBank/DDBJ whole genome shotgun (WGS) entry which is preliminary data.</text>
</comment>
<dbReference type="AlphaFoldDB" id="A0A1X1VS18"/>
<dbReference type="RefSeq" id="WP_036428428.1">
    <property type="nucleotide sequence ID" value="NZ_JACKSU010000016.1"/>
</dbReference>
<proteinExistence type="predicted"/>